<feature type="transmembrane region" description="Helical" evidence="1">
    <location>
        <begin position="26"/>
        <end position="49"/>
    </location>
</feature>
<sequence>MRRVKTDDLISLLAQDAPIRTRLGPLLLGALLIGVAVSAALLLSAVGIRHDMASAIETARVLFKMVLTLMLAVTACRLVFRIGRPGVPLRHSSLALFVPLILLAAGTAAELSAIPQDLWETAMLGRNARFCLFFIPVLSLAPLAGFLWALKNGAAEHPSLAGAAAGLAAGSIAAALYALHCTDDSPLFLAVWYTAAIAAVTAIGALLGSRFLRW</sequence>
<dbReference type="Pfam" id="PF06532">
    <property type="entry name" value="NrsF"/>
    <property type="match status" value="1"/>
</dbReference>
<proteinExistence type="predicted"/>
<dbReference type="EMBL" id="CP006877">
    <property type="protein sequence ID" value="AJD39628.1"/>
    <property type="molecule type" value="Genomic_DNA"/>
</dbReference>
<evidence type="ECO:0000313" key="2">
    <source>
        <dbReference type="EMBL" id="AJD39628.1"/>
    </source>
</evidence>
<evidence type="ECO:0000256" key="1">
    <source>
        <dbReference type="SAM" id="Phobius"/>
    </source>
</evidence>
<dbReference type="KEGG" id="rga:RGR602_CH00255"/>
<keyword evidence="1" id="KW-0812">Transmembrane</keyword>
<evidence type="ECO:0000313" key="3">
    <source>
        <dbReference type="Proteomes" id="UP000031368"/>
    </source>
</evidence>
<gene>
    <name evidence="2" type="ORF">RGR602_CH00255</name>
</gene>
<protein>
    <recommendedName>
        <fullName evidence="4">DUF1109 domain-containing protein</fullName>
    </recommendedName>
</protein>
<keyword evidence="3" id="KW-1185">Reference proteome</keyword>
<organism evidence="2 3">
    <name type="scientific">Rhizobium gallicum bv. gallicum R602sp</name>
    <dbReference type="NCBI Taxonomy" id="1041138"/>
    <lineage>
        <taxon>Bacteria</taxon>
        <taxon>Pseudomonadati</taxon>
        <taxon>Pseudomonadota</taxon>
        <taxon>Alphaproteobacteria</taxon>
        <taxon>Hyphomicrobiales</taxon>
        <taxon>Rhizobiaceae</taxon>
        <taxon>Rhizobium/Agrobacterium group</taxon>
        <taxon>Rhizobium</taxon>
    </lineage>
</organism>
<keyword evidence="1" id="KW-0472">Membrane</keyword>
<keyword evidence="1" id="KW-1133">Transmembrane helix</keyword>
<reference evidence="2 3" key="1">
    <citation type="submission" date="2013-11" db="EMBL/GenBank/DDBJ databases">
        <title>Complete genome sequence of Rhizobium gallicum bv. gallicum R602.</title>
        <authorList>
            <person name="Bustos P."/>
            <person name="Santamaria R.I."/>
            <person name="Lozano L."/>
            <person name="Acosta J.L."/>
            <person name="Ormeno-Orrillo E."/>
            <person name="Rogel M.A."/>
            <person name="Romero D."/>
            <person name="Cevallos M.A."/>
            <person name="Martinez-Romero E."/>
            <person name="Gonzalez V."/>
        </authorList>
    </citation>
    <scope>NUCLEOTIDE SEQUENCE [LARGE SCALE GENOMIC DNA]</scope>
    <source>
        <strain evidence="2 3">R602</strain>
    </source>
</reference>
<evidence type="ECO:0008006" key="4">
    <source>
        <dbReference type="Google" id="ProtNLM"/>
    </source>
</evidence>
<feature type="transmembrane region" description="Helical" evidence="1">
    <location>
        <begin position="160"/>
        <end position="179"/>
    </location>
</feature>
<feature type="transmembrane region" description="Helical" evidence="1">
    <location>
        <begin position="127"/>
        <end position="148"/>
    </location>
</feature>
<dbReference type="AlphaFoldDB" id="A0A0B4WZ75"/>
<name>A0A0B4WZ75_9HYPH</name>
<dbReference type="InterPro" id="IPR009495">
    <property type="entry name" value="NrsF"/>
</dbReference>
<accession>A0A0B4WZ75</accession>
<dbReference type="Proteomes" id="UP000031368">
    <property type="component" value="Chromosome"/>
</dbReference>
<dbReference type="HOGENOM" id="CLU_097826_0_0_5"/>
<feature type="transmembrane region" description="Helical" evidence="1">
    <location>
        <begin position="92"/>
        <end position="115"/>
    </location>
</feature>
<feature type="transmembrane region" description="Helical" evidence="1">
    <location>
        <begin position="191"/>
        <end position="212"/>
    </location>
</feature>
<feature type="transmembrane region" description="Helical" evidence="1">
    <location>
        <begin position="61"/>
        <end position="80"/>
    </location>
</feature>